<evidence type="ECO:0000256" key="2">
    <source>
        <dbReference type="SAM" id="MobiDB-lite"/>
    </source>
</evidence>
<dbReference type="Proteomes" id="UP000037460">
    <property type="component" value="Unassembled WGS sequence"/>
</dbReference>
<feature type="region of interest" description="Disordered" evidence="2">
    <location>
        <begin position="176"/>
        <end position="253"/>
    </location>
</feature>
<organism evidence="3 4">
    <name type="scientific">Chrysochromulina tobinii</name>
    <dbReference type="NCBI Taxonomy" id="1460289"/>
    <lineage>
        <taxon>Eukaryota</taxon>
        <taxon>Haptista</taxon>
        <taxon>Haptophyta</taxon>
        <taxon>Prymnesiophyceae</taxon>
        <taxon>Prymnesiales</taxon>
        <taxon>Chrysochromulinaceae</taxon>
        <taxon>Chrysochromulina</taxon>
    </lineage>
</organism>
<sequence length="253" mass="25824">MQLPGAQLPSAQLPDFGFGGDSTGGLLPAMPGALGLPSAQDFGGFEQEQHGGGMGGGRLEPVLESTERSAFSTVGNLDGEGEGTLGAVSGFGSVKKGFFDASSLGDDDVEATRRELAKCQAELAASRAELAEERRKHTYNVRRMLDANEALQAQLRELNGVVQRIVMKTLNLQRTGAVPSSAVPGGINPPKGGGSSGPFPAMAKPGAKPKPSLTAPANAADTLADHHAPTAPTAPPGPGSKPKQEPPGAKPFK</sequence>
<reference evidence="4" key="1">
    <citation type="journal article" date="2015" name="PLoS Genet.">
        <title>Genome Sequence and Transcriptome Analyses of Chrysochromulina tobin: Metabolic Tools for Enhanced Algal Fitness in the Prominent Order Prymnesiales (Haptophyceae).</title>
        <authorList>
            <person name="Hovde B.T."/>
            <person name="Deodato C.R."/>
            <person name="Hunsperger H.M."/>
            <person name="Ryken S.A."/>
            <person name="Yost W."/>
            <person name="Jha R.K."/>
            <person name="Patterson J."/>
            <person name="Monnat R.J. Jr."/>
            <person name="Barlow S.B."/>
            <person name="Starkenburg S.R."/>
            <person name="Cattolico R.A."/>
        </authorList>
    </citation>
    <scope>NUCLEOTIDE SEQUENCE</scope>
    <source>
        <strain evidence="4">CCMP291</strain>
    </source>
</reference>
<protein>
    <submittedName>
        <fullName evidence="3">Uncharacterized protein</fullName>
    </submittedName>
</protein>
<keyword evidence="1" id="KW-0175">Coiled coil</keyword>
<feature type="region of interest" description="Disordered" evidence="2">
    <location>
        <begin position="1"/>
        <end position="24"/>
    </location>
</feature>
<proteinExistence type="predicted"/>
<evidence type="ECO:0000313" key="3">
    <source>
        <dbReference type="EMBL" id="KOO34130.1"/>
    </source>
</evidence>
<evidence type="ECO:0000256" key="1">
    <source>
        <dbReference type="SAM" id="Coils"/>
    </source>
</evidence>
<dbReference type="AlphaFoldDB" id="A0A0M0K5N5"/>
<comment type="caution">
    <text evidence="3">The sequence shown here is derived from an EMBL/GenBank/DDBJ whole genome shotgun (WGS) entry which is preliminary data.</text>
</comment>
<keyword evidence="4" id="KW-1185">Reference proteome</keyword>
<name>A0A0M0K5N5_9EUKA</name>
<feature type="compositionally biased region" description="Low complexity" evidence="2">
    <location>
        <begin position="197"/>
        <end position="211"/>
    </location>
</feature>
<accession>A0A0M0K5N5</accession>
<feature type="coiled-coil region" evidence="1">
    <location>
        <begin position="109"/>
        <end position="161"/>
    </location>
</feature>
<gene>
    <name evidence="3" type="ORF">Ctob_011090</name>
</gene>
<evidence type="ECO:0000313" key="4">
    <source>
        <dbReference type="Proteomes" id="UP000037460"/>
    </source>
</evidence>
<dbReference type="EMBL" id="JWZX01001319">
    <property type="protein sequence ID" value="KOO34130.1"/>
    <property type="molecule type" value="Genomic_DNA"/>
</dbReference>